<organism evidence="1 2">
    <name type="scientific">Choristoneura fumiferana</name>
    <name type="common">Spruce budworm moth</name>
    <name type="synonym">Archips fumiferana</name>
    <dbReference type="NCBI Taxonomy" id="7141"/>
    <lineage>
        <taxon>Eukaryota</taxon>
        <taxon>Metazoa</taxon>
        <taxon>Ecdysozoa</taxon>
        <taxon>Arthropoda</taxon>
        <taxon>Hexapoda</taxon>
        <taxon>Insecta</taxon>
        <taxon>Pterygota</taxon>
        <taxon>Neoptera</taxon>
        <taxon>Endopterygota</taxon>
        <taxon>Lepidoptera</taxon>
        <taxon>Glossata</taxon>
        <taxon>Ditrysia</taxon>
        <taxon>Tortricoidea</taxon>
        <taxon>Tortricidae</taxon>
        <taxon>Tortricinae</taxon>
        <taxon>Choristoneura</taxon>
    </lineage>
</organism>
<proteinExistence type="predicted"/>
<evidence type="ECO:0000313" key="2">
    <source>
        <dbReference type="Proteomes" id="UP001064048"/>
    </source>
</evidence>
<evidence type="ECO:0000313" key="1">
    <source>
        <dbReference type="EMBL" id="KAI8427568.1"/>
    </source>
</evidence>
<comment type="caution">
    <text evidence="1">The sequence shown here is derived from an EMBL/GenBank/DDBJ whole genome shotgun (WGS) entry which is preliminary data.</text>
</comment>
<protein>
    <submittedName>
        <fullName evidence="1">Uncharacterized protein</fullName>
    </submittedName>
</protein>
<gene>
    <name evidence="1" type="ORF">MSG28_002072</name>
</gene>
<reference evidence="1 2" key="1">
    <citation type="journal article" date="2022" name="Genome Biol. Evol.">
        <title>The Spruce Budworm Genome: Reconstructing the Evolutionary History of Antifreeze Proteins.</title>
        <authorList>
            <person name="Beliveau C."/>
            <person name="Gagne P."/>
            <person name="Picq S."/>
            <person name="Vernygora O."/>
            <person name="Keeling C.I."/>
            <person name="Pinkney K."/>
            <person name="Doucet D."/>
            <person name="Wen F."/>
            <person name="Johnston J.S."/>
            <person name="Maaroufi H."/>
            <person name="Boyle B."/>
            <person name="Laroche J."/>
            <person name="Dewar K."/>
            <person name="Juretic N."/>
            <person name="Blackburn G."/>
            <person name="Nisole A."/>
            <person name="Brunet B."/>
            <person name="Brandao M."/>
            <person name="Lumley L."/>
            <person name="Duan J."/>
            <person name="Quan G."/>
            <person name="Lucarotti C.J."/>
            <person name="Roe A.D."/>
            <person name="Sperling F.A.H."/>
            <person name="Levesque R.C."/>
            <person name="Cusson M."/>
        </authorList>
    </citation>
    <scope>NUCLEOTIDE SEQUENCE [LARGE SCALE GENOMIC DNA]</scope>
    <source>
        <strain evidence="1">Glfc:IPQL:Cfum</strain>
    </source>
</reference>
<name>A0ACC0JUK3_CHOFU</name>
<sequence length="1626" mass="182868">MANIFNRIGQVGLGLTFVGGVVNSALFNVPDELPKIFTVLGVDYEERVLPSITSEVLKAVVAQFNAEELITQREEAEKARFLVEKEEQKKKATVVAAEGDAQAAILLAKSFASAGQGLVELRRIEAAEDIAYQLSKSRNHVRVYTRSVFNIMLLCRNHSQILLCVASVFAKFNTLSYLMVNEASGYSVVRRIVPGNISSHVECPADLKFLALLESSSYRIGQFGHNGDIVNLVIHIFGLRQISHEPQYRDPQSLRCHFIHRFPKCKIAASKLKTLHTSVSGKFSTLNADLMSANSKPSLRPSQVNVLPELRLPQFQLSLLIGRESRDKRIENMIIPFTLALKYDSRLFQQILIYICPFNDAFTAELSQGDHIFYTCDGGRVQGFDDIVINKVIIGYVWKEIEDVLQLQMLHTNFLSLFSPNFTRDMFKGENFPLKLISLKLDLPELQGEINQVSIKKCQEAVHRLKKPVLVEDTSLCFNAWNGLPGPYVKCFLEKVQPEGLTKLLKGWDDKSAEAVCTFAFCCGECKDSDVVLFQGRAKGKIVDRRGSNDFGWGYIFQPDGFQQTYGELPKHRTLTFVTGNAKKLEELRAILGKTFPLELVSHNLDLPELQGDIDEVSIKKCQEAARRLKKPVLVEDTSLCFNALNGLPGPYIKWFLDKLKPEGLHRMLTGWEDKSAQAVCTFAFCSGENEDLDVILFQGITKGKIVEPRGSRDFGWDCVFQPDGYEQTYELESSENLVFASLFMTGGLGQLGVECAKYLRGKYGREQVILSDIIKPTPEVVNDGPYIFADILDFKGLQKIVVNHRVDWLIHFSALLSAIGEQNVPLAVRVNIEGMHNVIELAKQYKLRIFVPSTIGAFGPDSPRNPTPNITIQRPRTIYGVSKVHAELLGEYYYYKFGLDFRCLRFPGVISSDPPGGGTTDYAIAIFHDLLRKGNYQCYLKPDTRLPMMHVRDALRALSEFLEAPNEILNRRVYNVTSMSFTPEELADKMAKYLPDLKITYRPDSRQDIADSWPQVFDDSEARRDWSWKPEVDLDNLVELMMKEVHHDKPDFPESCKVVIVNRMIEQNTDYRFNINLQNACDLDIKKYCSAIIAIEPKDVELQGKVLYCLKEKFRQSKLTATCENELANILKEQALNYRLDPLLSKLCSAEIQTICSVPNNSITKSDGQIWSMVLEDVSLKCLKIILNDSNRKLEEECNKELSNRLEMYKHVDATGTLTSDNLVVEGVAGIGQHKDATVIPLSDAPMETIQVLASCHSLVQLDDGIVGDPLEKATLKAAEWNLTKGDAIVPKKGKSPGLKIVHRNHFASALKRMSVIAGYQVNERGFIETHYISSVKGAPETIKSMLKEVPSHYDHVYLTLSRRGARVLALGYRNLGKLSSQDIRDLSREDIESDLTFVGFVIISCPLKTDSKKAIAEIVHASHSVVMITGDNPLTACHVAKELNFTQNAEVLILTKDSDKWGWKSIDEEVFLPVEPFKTSKQLTSKFDLCITGEGLTYLNENHHKFMIELMPHIKVFARFAPKQKEFVVVTLKALGYSTLMCGDGTNDVGALKHADRLRERTVAPEPEPPRRPTARGDPRADARAEAAARLRRAMKKLEEEDQPQLVRLASEAFIEAASIAEYF</sequence>
<dbReference type="EMBL" id="CM046103">
    <property type="protein sequence ID" value="KAI8427568.1"/>
    <property type="molecule type" value="Genomic_DNA"/>
</dbReference>
<keyword evidence="2" id="KW-1185">Reference proteome</keyword>
<dbReference type="Proteomes" id="UP001064048">
    <property type="component" value="Chromosome 3"/>
</dbReference>
<accession>A0ACC0JUK3</accession>